<reference evidence="1" key="1">
    <citation type="submission" date="2024-06" db="EMBL/GenBank/DDBJ databases">
        <authorList>
            <person name="Song Z."/>
        </authorList>
    </citation>
    <scope>NUCLEOTIDE SEQUENCE</scope>
    <source>
        <strain evidence="1">A1-4-2</strain>
    </source>
</reference>
<accession>A0AAU7ST70</accession>
<organism evidence="1">
    <name type="scientific">Acinetobacter sp. A1-4-2</name>
    <dbReference type="NCBI Taxonomy" id="3156489"/>
    <lineage>
        <taxon>Bacteria</taxon>
        <taxon>Pseudomonadati</taxon>
        <taxon>Pseudomonadota</taxon>
        <taxon>Gammaproteobacteria</taxon>
        <taxon>Moraxellales</taxon>
        <taxon>Moraxellaceae</taxon>
        <taxon>Acinetobacter</taxon>
    </lineage>
</organism>
<dbReference type="AlphaFoldDB" id="A0AAU7ST70"/>
<sequence>MIKIRNPNSGEERMINKVLGDEVTLAQAQDHAGYYDMDNHQFIPKFNKNDEVIGFIETAENSVLWKIVT</sequence>
<name>A0AAU7ST70_9GAMM</name>
<dbReference type="RefSeq" id="WP_166169915.1">
    <property type="nucleotide sequence ID" value="NZ_CP157981.1"/>
</dbReference>
<proteinExistence type="predicted"/>
<evidence type="ECO:0000313" key="1">
    <source>
        <dbReference type="EMBL" id="XBU14393.1"/>
    </source>
</evidence>
<dbReference type="EMBL" id="CP157981">
    <property type="protein sequence ID" value="XBU14393.1"/>
    <property type="molecule type" value="Genomic_DNA"/>
</dbReference>
<gene>
    <name evidence="1" type="ORF">ABJ384_07765</name>
</gene>
<protein>
    <submittedName>
        <fullName evidence="1">Uncharacterized protein</fullName>
    </submittedName>
</protein>